<dbReference type="Pfam" id="PF01557">
    <property type="entry name" value="FAA_hydrolase"/>
    <property type="match status" value="1"/>
</dbReference>
<dbReference type="Proteomes" id="UP000319671">
    <property type="component" value="Unassembled WGS sequence"/>
</dbReference>
<dbReference type="PANTHER" id="PTHR11820">
    <property type="entry name" value="ACYLPYRUVASE"/>
    <property type="match status" value="1"/>
</dbReference>
<dbReference type="GO" id="GO:0018773">
    <property type="term" value="F:acetylpyruvate hydrolase activity"/>
    <property type="evidence" value="ECO:0007669"/>
    <property type="project" value="TreeGrafter"/>
</dbReference>
<dbReference type="GO" id="GO:0046872">
    <property type="term" value="F:metal ion binding"/>
    <property type="evidence" value="ECO:0007669"/>
    <property type="project" value="UniProtKB-KW"/>
</dbReference>
<gene>
    <name evidence="4" type="ORF">FB550_11477</name>
</gene>
<dbReference type="RefSeq" id="WP_144567440.1">
    <property type="nucleotide sequence ID" value="NZ_VIVN01000014.1"/>
</dbReference>
<dbReference type="SUPFAM" id="SSF56529">
    <property type="entry name" value="FAH"/>
    <property type="match status" value="1"/>
</dbReference>
<evidence type="ECO:0000259" key="3">
    <source>
        <dbReference type="Pfam" id="PF01557"/>
    </source>
</evidence>
<evidence type="ECO:0000313" key="5">
    <source>
        <dbReference type="Proteomes" id="UP000319671"/>
    </source>
</evidence>
<feature type="domain" description="Fumarylacetoacetase-like C-terminal" evidence="3">
    <location>
        <begin position="94"/>
        <end position="300"/>
    </location>
</feature>
<comment type="similarity">
    <text evidence="1">Belongs to the FAH family.</text>
</comment>
<evidence type="ECO:0000256" key="1">
    <source>
        <dbReference type="ARBA" id="ARBA00010211"/>
    </source>
</evidence>
<name>A0A561CRC6_9BACI</name>
<evidence type="ECO:0000313" key="4">
    <source>
        <dbReference type="EMBL" id="TWD93640.1"/>
    </source>
</evidence>
<protein>
    <submittedName>
        <fullName evidence="4">2-keto-4-pentenoate hydratase/2-oxohepta-3-ene-1,7-dioic acid hydratase in catechol pathway</fullName>
    </submittedName>
</protein>
<proteinExistence type="inferred from homology"/>
<keyword evidence="2" id="KW-0479">Metal-binding</keyword>
<evidence type="ECO:0000256" key="2">
    <source>
        <dbReference type="ARBA" id="ARBA00022723"/>
    </source>
</evidence>
<dbReference type="AlphaFoldDB" id="A0A561CRC6"/>
<dbReference type="FunFam" id="3.90.850.10:FF:000010">
    <property type="entry name" value="FAA hydrolase family protein"/>
    <property type="match status" value="1"/>
</dbReference>
<comment type="caution">
    <text evidence="4">The sequence shown here is derived from an EMBL/GenBank/DDBJ whole genome shotgun (WGS) entry which is preliminary data.</text>
</comment>
<dbReference type="InterPro" id="IPR011234">
    <property type="entry name" value="Fumarylacetoacetase-like_C"/>
</dbReference>
<organism evidence="4 5">
    <name type="scientific">Neobacillus bataviensis</name>
    <dbReference type="NCBI Taxonomy" id="220685"/>
    <lineage>
        <taxon>Bacteria</taxon>
        <taxon>Bacillati</taxon>
        <taxon>Bacillota</taxon>
        <taxon>Bacilli</taxon>
        <taxon>Bacillales</taxon>
        <taxon>Bacillaceae</taxon>
        <taxon>Neobacillus</taxon>
    </lineage>
</organism>
<sequence>MRLVTVVYKDQTFVGIVDSDETGILLLNKAEEIRSGKNDFPASMTDCIALGQEFIEKVIDLLSWVSGQGPTSQWYIPLEEVTLLAPIPRPVKNIFCVGKNYAEHAIEMGSIEDIPDHVMVFTKAPTTIVGPEIQVLNHRDITNQLDYEGELAVIIGKKGRAIKKEDALDYVFGYSIINDVTARDLQSQHKQFFIGKSLDTTCPFGPWIVHKSMIDNPNGLDIETRINGEVRQSSNTKNFIFSIEEIISVLSRGMTLEPGDIIATGTPAGVGKGFKPPKFLQPGDEMEIRIEKVGTLRNVIEK</sequence>
<dbReference type="EMBL" id="VIVN01000014">
    <property type="protein sequence ID" value="TWD93640.1"/>
    <property type="molecule type" value="Genomic_DNA"/>
</dbReference>
<reference evidence="4 5" key="1">
    <citation type="submission" date="2019-06" db="EMBL/GenBank/DDBJ databases">
        <title>Sorghum-associated microbial communities from plants grown in Nebraska, USA.</title>
        <authorList>
            <person name="Schachtman D."/>
        </authorList>
    </citation>
    <scope>NUCLEOTIDE SEQUENCE [LARGE SCALE GENOMIC DNA]</scope>
    <source>
        <strain evidence="4 5">2482</strain>
    </source>
</reference>
<dbReference type="InterPro" id="IPR036663">
    <property type="entry name" value="Fumarylacetoacetase_C_sf"/>
</dbReference>
<dbReference type="PANTHER" id="PTHR11820:SF7">
    <property type="entry name" value="ACYLPYRUVASE FAHD1, MITOCHONDRIAL"/>
    <property type="match status" value="1"/>
</dbReference>
<keyword evidence="5" id="KW-1185">Reference proteome</keyword>
<dbReference type="Gene3D" id="3.90.850.10">
    <property type="entry name" value="Fumarylacetoacetase-like, C-terminal domain"/>
    <property type="match status" value="1"/>
</dbReference>
<accession>A0A561CRC6</accession>